<dbReference type="NCBIfam" id="TIGR03590">
    <property type="entry name" value="PseG"/>
    <property type="match status" value="1"/>
</dbReference>
<dbReference type="PANTHER" id="PTHR21015">
    <property type="entry name" value="UDP-N-ACETYLGLUCOSAMINE--N-ACETYLMURAMYL-(PENTAPEPTIDE) PYROPHOSPHORYL-UNDECAPRENOL N-ACETYLGLUCOSAMINE TRANSFERASE 1"/>
    <property type="match status" value="1"/>
</dbReference>
<protein>
    <submittedName>
        <fullName evidence="2">UDP-2,4-diacetamido-2,4, 6-trideoxy-beta-L-altropyranose hydrolase</fullName>
        <ecNumber evidence="2">3.6.1.57</ecNumber>
    </submittedName>
</protein>
<evidence type="ECO:0000259" key="1">
    <source>
        <dbReference type="Pfam" id="PF04101"/>
    </source>
</evidence>
<proteinExistence type="predicted"/>
<dbReference type="EC" id="3.6.1.57" evidence="2"/>
<dbReference type="Gene3D" id="3.40.50.11190">
    <property type="match status" value="1"/>
</dbReference>
<sequence length="373" mass="41028">MNVIFRTDASLKIGSGHVMRCLTLADVLHAQGAECHFVCREHRGHLCDVIEARGFSVHRLPQRDNDLEPDTSSRLVHAPWLGASWEQDAASCHHVLTNLTPDWLVVDHYALDSRWEKAVRDNLPGPVPLLLVIDDLADRQHAADLLLDQNLGRESQDYSSMVPEHCRVLAGPCYALLRPEFARWREMSLARRTSEPQVKRLLISLGGVDKENITGQVLDALQSCDLPPELEITVVMGATAPWRQSVVAQAKQMPWLTEVVVNVDDMARRMAAADLAIGAAGSTSWERCCLGLPTLMLILAENQREIALQLERSGASATLDTEDLAHSLASQLAACISPPVLTRMSERAASLVDGRGVSRLLTAMRNIGKVTTP</sequence>
<feature type="domain" description="Glycosyl transferase family 28 C-terminal" evidence="1">
    <location>
        <begin position="229"/>
        <end position="347"/>
    </location>
</feature>
<accession>A0ABS6ZPK5</accession>
<evidence type="ECO:0000313" key="3">
    <source>
        <dbReference type="Proteomes" id="UP000769617"/>
    </source>
</evidence>
<gene>
    <name evidence="2" type="primary">pseG</name>
    <name evidence="2" type="ORF">KPL81_12660</name>
</gene>
<dbReference type="PANTHER" id="PTHR21015:SF28">
    <property type="entry name" value="SLL1722 PROTEIN"/>
    <property type="match status" value="1"/>
</dbReference>
<dbReference type="InterPro" id="IPR007235">
    <property type="entry name" value="Glyco_trans_28_C"/>
</dbReference>
<dbReference type="Pfam" id="PF04101">
    <property type="entry name" value="Glyco_tran_28_C"/>
    <property type="match status" value="1"/>
</dbReference>
<dbReference type="InterPro" id="IPR020023">
    <property type="entry name" value="PseG"/>
</dbReference>
<reference evidence="2 3" key="1">
    <citation type="submission" date="2021-07" db="EMBL/GenBank/DDBJ databases">
        <authorList>
            <person name="So Y."/>
        </authorList>
    </citation>
    <scope>NUCLEOTIDE SEQUENCE [LARGE SCALE GENOMIC DNA]</scope>
    <source>
        <strain evidence="2 3">Y3S6</strain>
    </source>
</reference>
<name>A0ABS6ZPK5_9GAMM</name>
<organism evidence="2 3">
    <name type="scientific">Billgrantia antri</name>
    <dbReference type="NCBI Taxonomy" id="2846777"/>
    <lineage>
        <taxon>Bacteria</taxon>
        <taxon>Pseudomonadati</taxon>
        <taxon>Pseudomonadota</taxon>
        <taxon>Gammaproteobacteria</taxon>
        <taxon>Oceanospirillales</taxon>
        <taxon>Halomonadaceae</taxon>
        <taxon>Billgrantia</taxon>
    </lineage>
</organism>
<dbReference type="SUPFAM" id="SSF53756">
    <property type="entry name" value="UDP-Glycosyltransferase/glycogen phosphorylase"/>
    <property type="match status" value="1"/>
</dbReference>
<dbReference type="GO" id="GO:0016787">
    <property type="term" value="F:hydrolase activity"/>
    <property type="evidence" value="ECO:0007669"/>
    <property type="project" value="UniProtKB-KW"/>
</dbReference>
<comment type="caution">
    <text evidence="2">The sequence shown here is derived from an EMBL/GenBank/DDBJ whole genome shotgun (WGS) entry which is preliminary data.</text>
</comment>
<dbReference type="RefSeq" id="WP_219792491.1">
    <property type="nucleotide sequence ID" value="NZ_JAHYCA010000004.1"/>
</dbReference>
<dbReference type="Proteomes" id="UP000769617">
    <property type="component" value="Unassembled WGS sequence"/>
</dbReference>
<keyword evidence="2" id="KW-0378">Hydrolase</keyword>
<evidence type="ECO:0000313" key="2">
    <source>
        <dbReference type="EMBL" id="MBW6392006.1"/>
    </source>
</evidence>
<dbReference type="Gene3D" id="3.40.50.2000">
    <property type="entry name" value="Glycogen Phosphorylase B"/>
    <property type="match status" value="1"/>
</dbReference>
<dbReference type="EMBL" id="JAHYCA010000004">
    <property type="protein sequence ID" value="MBW6392006.1"/>
    <property type="molecule type" value="Genomic_DNA"/>
</dbReference>
<keyword evidence="3" id="KW-1185">Reference proteome</keyword>